<dbReference type="InterPro" id="IPR015421">
    <property type="entry name" value="PyrdxlP-dep_Trfase_major"/>
</dbReference>
<dbReference type="EMBL" id="JAHVHU010000023">
    <property type="protein sequence ID" value="MBY5960118.1"/>
    <property type="molecule type" value="Genomic_DNA"/>
</dbReference>
<dbReference type="InterPro" id="IPR049704">
    <property type="entry name" value="Aminotrans_3_PPA_site"/>
</dbReference>
<dbReference type="RefSeq" id="WP_222581666.1">
    <property type="nucleotide sequence ID" value="NZ_JAHVHU010000023.1"/>
</dbReference>
<dbReference type="PIRSF" id="PIRSF000521">
    <property type="entry name" value="Transaminase_4ab_Lys_Orn"/>
    <property type="match status" value="1"/>
</dbReference>
<dbReference type="PANTHER" id="PTHR11986">
    <property type="entry name" value="AMINOTRANSFERASE CLASS III"/>
    <property type="match status" value="1"/>
</dbReference>
<reference evidence="6" key="1">
    <citation type="submission" date="2021-06" db="EMBL/GenBank/DDBJ databases">
        <title>44 bacteria genomes isolated from Dapeng, Shenzhen.</title>
        <authorList>
            <person name="Zheng W."/>
            <person name="Yu S."/>
            <person name="Huang Y."/>
        </authorList>
    </citation>
    <scope>NUCLEOTIDE SEQUENCE</scope>
    <source>
        <strain evidence="6">DP5N28-2</strain>
    </source>
</reference>
<dbReference type="Pfam" id="PF00202">
    <property type="entry name" value="Aminotran_3"/>
    <property type="match status" value="1"/>
</dbReference>
<keyword evidence="3" id="KW-0808">Transferase</keyword>
<dbReference type="InterPro" id="IPR050103">
    <property type="entry name" value="Class-III_PLP-dep_AT"/>
</dbReference>
<evidence type="ECO:0000313" key="7">
    <source>
        <dbReference type="Proteomes" id="UP000753961"/>
    </source>
</evidence>
<dbReference type="Gene3D" id="3.90.1150.10">
    <property type="entry name" value="Aspartate Aminotransferase, domain 1"/>
    <property type="match status" value="1"/>
</dbReference>
<dbReference type="InterPro" id="IPR005814">
    <property type="entry name" value="Aminotrans_3"/>
</dbReference>
<dbReference type="Proteomes" id="UP000753961">
    <property type="component" value="Unassembled WGS sequence"/>
</dbReference>
<keyword evidence="4 5" id="KW-0663">Pyridoxal phosphate</keyword>
<name>A0A953LBU1_9BACT</name>
<evidence type="ECO:0000313" key="6">
    <source>
        <dbReference type="EMBL" id="MBY5960118.1"/>
    </source>
</evidence>
<dbReference type="InterPro" id="IPR015422">
    <property type="entry name" value="PyrdxlP-dep_Trfase_small"/>
</dbReference>
<keyword evidence="7" id="KW-1185">Reference proteome</keyword>
<dbReference type="GO" id="GO:0008483">
    <property type="term" value="F:transaminase activity"/>
    <property type="evidence" value="ECO:0007669"/>
    <property type="project" value="UniProtKB-KW"/>
</dbReference>
<comment type="similarity">
    <text evidence="5">Belongs to the class-III pyridoxal-phosphate-dependent aminotransferase family.</text>
</comment>
<comment type="cofactor">
    <cofactor evidence="1">
        <name>pyridoxal 5'-phosphate</name>
        <dbReference type="ChEBI" id="CHEBI:597326"/>
    </cofactor>
</comment>
<organism evidence="6 7">
    <name type="scientific">Membranihabitans marinus</name>
    <dbReference type="NCBI Taxonomy" id="1227546"/>
    <lineage>
        <taxon>Bacteria</taxon>
        <taxon>Pseudomonadati</taxon>
        <taxon>Bacteroidota</taxon>
        <taxon>Saprospiria</taxon>
        <taxon>Saprospirales</taxon>
        <taxon>Saprospiraceae</taxon>
        <taxon>Membranihabitans</taxon>
    </lineage>
</organism>
<protein>
    <submittedName>
        <fullName evidence="6">Aminotransferase class III-fold pyridoxal phosphate-dependent enzyme</fullName>
    </submittedName>
</protein>
<dbReference type="Gene3D" id="3.40.640.10">
    <property type="entry name" value="Type I PLP-dependent aspartate aminotransferase-like (Major domain)"/>
    <property type="match status" value="1"/>
</dbReference>
<dbReference type="GO" id="GO:0030170">
    <property type="term" value="F:pyridoxal phosphate binding"/>
    <property type="evidence" value="ECO:0007669"/>
    <property type="project" value="InterPro"/>
</dbReference>
<dbReference type="InterPro" id="IPR015424">
    <property type="entry name" value="PyrdxlP-dep_Trfase"/>
</dbReference>
<evidence type="ECO:0000256" key="1">
    <source>
        <dbReference type="ARBA" id="ARBA00001933"/>
    </source>
</evidence>
<evidence type="ECO:0000256" key="2">
    <source>
        <dbReference type="ARBA" id="ARBA00022576"/>
    </source>
</evidence>
<accession>A0A953LBU1</accession>
<dbReference type="CDD" id="cd00610">
    <property type="entry name" value="OAT_like"/>
    <property type="match status" value="1"/>
</dbReference>
<keyword evidence="2 6" id="KW-0032">Aminotransferase</keyword>
<evidence type="ECO:0000256" key="5">
    <source>
        <dbReference type="RuleBase" id="RU003560"/>
    </source>
</evidence>
<dbReference type="PROSITE" id="PS00600">
    <property type="entry name" value="AA_TRANSFER_CLASS_3"/>
    <property type="match status" value="1"/>
</dbReference>
<dbReference type="AlphaFoldDB" id="A0A953LBU1"/>
<comment type="caution">
    <text evidence="6">The sequence shown here is derived from an EMBL/GenBank/DDBJ whole genome shotgun (WGS) entry which is preliminary data.</text>
</comment>
<sequence>MKLFDVYPRFDVNIERGGGNYVYDNEGTKYLDLYGGHAVISIGHSHPHYIERIQGQLEKIGFYSNSVEMPIQNELATKLGELSGYPDYDLFLVNSGAEAIENALKLASFVKDRYKVIAFDNAFHGRTSAAVQVTDNAKIQAPLNRGIEVIRLPLNDPEALTAHMSEAVAAVIVEGVQGIGGMEEPDGSFLTLIQELTKKYDSTFIMDEIQSGYGRTGHFFAHQIHPDVRPDLITVAKGMGNGFPVGGLLIHPRFKASPGLLGTTFGGNQLACAAALAVLEVFEKEELVHQAQQTGDYLIGQLKNIPAIQAIRGRGLMIAMDLDFPIKELRKKLIFDQKIFTGSAKSPNTMRLLPPLTVKPEEIDIFVQAFTELVEKS</sequence>
<evidence type="ECO:0000256" key="3">
    <source>
        <dbReference type="ARBA" id="ARBA00022679"/>
    </source>
</evidence>
<dbReference type="FunFam" id="3.40.640.10:FF:000004">
    <property type="entry name" value="Acetylornithine aminotransferase"/>
    <property type="match status" value="1"/>
</dbReference>
<dbReference type="SUPFAM" id="SSF53383">
    <property type="entry name" value="PLP-dependent transferases"/>
    <property type="match status" value="1"/>
</dbReference>
<proteinExistence type="inferred from homology"/>
<gene>
    <name evidence="6" type="ORF">KUV50_18340</name>
</gene>
<dbReference type="GO" id="GO:0042802">
    <property type="term" value="F:identical protein binding"/>
    <property type="evidence" value="ECO:0007669"/>
    <property type="project" value="TreeGrafter"/>
</dbReference>
<dbReference type="PANTHER" id="PTHR11986:SF79">
    <property type="entry name" value="ACETYLORNITHINE AMINOTRANSFERASE, MITOCHONDRIAL"/>
    <property type="match status" value="1"/>
</dbReference>
<evidence type="ECO:0000256" key="4">
    <source>
        <dbReference type="ARBA" id="ARBA00022898"/>
    </source>
</evidence>